<name>A0A6N2LBZ9_SALVM</name>
<dbReference type="InterPro" id="IPR004252">
    <property type="entry name" value="Probable_transposase_24"/>
</dbReference>
<feature type="compositionally biased region" description="Polar residues" evidence="1">
    <location>
        <begin position="17"/>
        <end position="34"/>
    </location>
</feature>
<evidence type="ECO:0000313" key="2">
    <source>
        <dbReference type="EMBL" id="VFU38455.1"/>
    </source>
</evidence>
<accession>A0A6N2LBZ9</accession>
<feature type="compositionally biased region" description="Low complexity" evidence="1">
    <location>
        <begin position="106"/>
        <end position="117"/>
    </location>
</feature>
<feature type="region of interest" description="Disordered" evidence="1">
    <location>
        <begin position="17"/>
        <end position="41"/>
    </location>
</feature>
<feature type="region of interest" description="Disordered" evidence="1">
    <location>
        <begin position="446"/>
        <end position="488"/>
    </location>
</feature>
<sequence length="488" mass="55331">MLRCGSILYSSTGRFASRSNRTPYRMSTNATTSRPIDPTDLDDNYMSEVPSSFPNEEDNYMSGYQHLLASQSYPRVVGDNEDEENDIDDPINQDGNNDQNEDCLQSDNGPNSSGNNDCIKRKGFDTEIDPLTKKRQLSLYGRTKFNNASCGREIGNILRCNFKGPWHSWEKIDSMYKDELFKEFKKKYAFPEEDEEIVQNIWEYKVSLNQQLARARTKALSKLNTANIIDCMNNGPIWIQKEDWNTMIQEVWSTDGFQRRSDSSKHNRLKQTDGKISSHSCGSVSFASYRASMQQQATGEELPWDDVFSMLHQNVNENGTFVDNRSKIVVENYRNEMIANYGPDRYVHPSFDGEAWREASGGGGVYGAPRMPKSKVSASSSQHSYSVHSTYPSTVIQELKDELHVKDALLSNMQRQIDSITNYLGAQHGSYVRPEFMSQGMPTPIDTMPSHTMAPMGPVSSTVYRPRPHLPNSGPSSSHPQHRRSFPP</sequence>
<dbReference type="AlphaFoldDB" id="A0A6N2LBZ9"/>
<proteinExistence type="predicted"/>
<dbReference type="EMBL" id="CAADRP010001413">
    <property type="protein sequence ID" value="VFU38455.1"/>
    <property type="molecule type" value="Genomic_DNA"/>
</dbReference>
<feature type="compositionally biased region" description="Polar residues" evidence="1">
    <location>
        <begin position="95"/>
        <end position="105"/>
    </location>
</feature>
<gene>
    <name evidence="2" type="ORF">SVIM_LOCUS209619</name>
</gene>
<dbReference type="Pfam" id="PF03004">
    <property type="entry name" value="Transposase_24"/>
    <property type="match status" value="1"/>
</dbReference>
<protein>
    <submittedName>
        <fullName evidence="2">Uncharacterized protein</fullName>
    </submittedName>
</protein>
<organism evidence="2">
    <name type="scientific">Salix viminalis</name>
    <name type="common">Common osier</name>
    <name type="synonym">Basket willow</name>
    <dbReference type="NCBI Taxonomy" id="40686"/>
    <lineage>
        <taxon>Eukaryota</taxon>
        <taxon>Viridiplantae</taxon>
        <taxon>Streptophyta</taxon>
        <taxon>Embryophyta</taxon>
        <taxon>Tracheophyta</taxon>
        <taxon>Spermatophyta</taxon>
        <taxon>Magnoliopsida</taxon>
        <taxon>eudicotyledons</taxon>
        <taxon>Gunneridae</taxon>
        <taxon>Pentapetalae</taxon>
        <taxon>rosids</taxon>
        <taxon>fabids</taxon>
        <taxon>Malpighiales</taxon>
        <taxon>Salicaceae</taxon>
        <taxon>Saliceae</taxon>
        <taxon>Salix</taxon>
    </lineage>
</organism>
<reference evidence="2" key="1">
    <citation type="submission" date="2019-03" db="EMBL/GenBank/DDBJ databases">
        <authorList>
            <person name="Mank J."/>
            <person name="Almeida P."/>
        </authorList>
    </citation>
    <scope>NUCLEOTIDE SEQUENCE</scope>
    <source>
        <strain evidence="2">78183</strain>
    </source>
</reference>
<evidence type="ECO:0000256" key="1">
    <source>
        <dbReference type="SAM" id="MobiDB-lite"/>
    </source>
</evidence>
<feature type="region of interest" description="Disordered" evidence="1">
    <location>
        <begin position="77"/>
        <end position="122"/>
    </location>
</feature>
<feature type="compositionally biased region" description="Acidic residues" evidence="1">
    <location>
        <begin position="79"/>
        <end position="91"/>
    </location>
</feature>